<dbReference type="SUPFAM" id="SSF56300">
    <property type="entry name" value="Metallo-dependent phosphatases"/>
    <property type="match status" value="1"/>
</dbReference>
<keyword evidence="7" id="KW-1185">Reference proteome</keyword>
<dbReference type="GO" id="GO:0016787">
    <property type="term" value="F:hydrolase activity"/>
    <property type="evidence" value="ECO:0007669"/>
    <property type="project" value="UniProtKB-KW"/>
</dbReference>
<dbReference type="PANTHER" id="PTHR42988:SF2">
    <property type="entry name" value="CYCLIC NUCLEOTIDE PHOSPHODIESTERASE CBUA0032-RELATED"/>
    <property type="match status" value="1"/>
</dbReference>
<comment type="similarity">
    <text evidence="4">Belongs to the cyclic nucleotide phosphodiesterase class-III family.</text>
</comment>
<evidence type="ECO:0000313" key="6">
    <source>
        <dbReference type="EMBL" id="SHJ95753.1"/>
    </source>
</evidence>
<dbReference type="Proteomes" id="UP000184387">
    <property type="component" value="Unassembled WGS sequence"/>
</dbReference>
<dbReference type="RefSeq" id="WP_073137670.1">
    <property type="nucleotide sequence ID" value="NZ_FQZF01000026.1"/>
</dbReference>
<organism evidence="6 7">
    <name type="scientific">Muricoccus roseus</name>
    <dbReference type="NCBI Taxonomy" id="198092"/>
    <lineage>
        <taxon>Bacteria</taxon>
        <taxon>Pseudomonadati</taxon>
        <taxon>Pseudomonadota</taxon>
        <taxon>Alphaproteobacteria</taxon>
        <taxon>Acetobacterales</taxon>
        <taxon>Roseomonadaceae</taxon>
        <taxon>Muricoccus</taxon>
    </lineage>
</organism>
<dbReference type="AlphaFoldDB" id="A0A1M6NJA0"/>
<keyword evidence="2" id="KW-0378">Hydrolase</keyword>
<dbReference type="Gene3D" id="3.60.21.10">
    <property type="match status" value="1"/>
</dbReference>
<evidence type="ECO:0000259" key="5">
    <source>
        <dbReference type="Pfam" id="PF00149"/>
    </source>
</evidence>
<evidence type="ECO:0000313" key="7">
    <source>
        <dbReference type="Proteomes" id="UP000184387"/>
    </source>
</evidence>
<feature type="domain" description="Calcineurin-like phosphoesterase" evidence="5">
    <location>
        <begin position="4"/>
        <end position="194"/>
    </location>
</feature>
<gene>
    <name evidence="6" type="ORF">SAMN02745194_03819</name>
</gene>
<protein>
    <submittedName>
        <fullName evidence="6">3',5'-cyclic AMP phosphodiesterase CpdA</fullName>
    </submittedName>
</protein>
<keyword evidence="1" id="KW-0479">Metal-binding</keyword>
<name>A0A1M6NJA0_9PROT</name>
<reference evidence="6 7" key="1">
    <citation type="submission" date="2016-11" db="EMBL/GenBank/DDBJ databases">
        <authorList>
            <person name="Jaros S."/>
            <person name="Januszkiewicz K."/>
            <person name="Wedrychowicz H."/>
        </authorList>
    </citation>
    <scope>NUCLEOTIDE SEQUENCE [LARGE SCALE GENOMIC DNA]</scope>
    <source>
        <strain evidence="6 7">DSM 14916</strain>
    </source>
</reference>
<dbReference type="Pfam" id="PF00149">
    <property type="entry name" value="Metallophos"/>
    <property type="match status" value="1"/>
</dbReference>
<evidence type="ECO:0000256" key="1">
    <source>
        <dbReference type="ARBA" id="ARBA00022723"/>
    </source>
</evidence>
<dbReference type="InterPro" id="IPR004843">
    <property type="entry name" value="Calcineurin-like_PHP"/>
</dbReference>
<evidence type="ECO:0000256" key="4">
    <source>
        <dbReference type="ARBA" id="ARBA00025742"/>
    </source>
</evidence>
<sequence>MRVIDHISDLHFCRVDRAATDALLARLNADPAHLVVVSGDLTMRARRHEYRAARAFLDALNPPWLAVPGNHDITAYYPWERFLDPFGRWQSLVSDEMEPVFEDEEIQVLGLNTVSRGGLHLQWENGKVPRAGLLRLLRRLRRMEEGRFRIVVAHHPFLAPPEQPGTPVVARGERALRDLARGGVRLVLSGHLHVGYHNTHDIRAEEGSRLTVLQAGSATSTRLRGEANAYNRVTVEGGRARWTSHHWDGTEWR</sequence>
<evidence type="ECO:0000256" key="3">
    <source>
        <dbReference type="ARBA" id="ARBA00023004"/>
    </source>
</evidence>
<dbReference type="GO" id="GO:0046872">
    <property type="term" value="F:metal ion binding"/>
    <property type="evidence" value="ECO:0007669"/>
    <property type="project" value="UniProtKB-KW"/>
</dbReference>
<keyword evidence="3" id="KW-0408">Iron</keyword>
<dbReference type="InterPro" id="IPR029052">
    <property type="entry name" value="Metallo-depent_PP-like"/>
</dbReference>
<dbReference type="PANTHER" id="PTHR42988">
    <property type="entry name" value="PHOSPHOHYDROLASE"/>
    <property type="match status" value="1"/>
</dbReference>
<evidence type="ECO:0000256" key="2">
    <source>
        <dbReference type="ARBA" id="ARBA00022801"/>
    </source>
</evidence>
<dbReference type="InterPro" id="IPR050884">
    <property type="entry name" value="CNP_phosphodiesterase-III"/>
</dbReference>
<dbReference type="EMBL" id="FQZF01000026">
    <property type="protein sequence ID" value="SHJ95753.1"/>
    <property type="molecule type" value="Genomic_DNA"/>
</dbReference>
<dbReference type="OrthoDB" id="9794568at2"/>
<proteinExistence type="inferred from homology"/>
<accession>A0A1M6NJA0</accession>
<dbReference type="STRING" id="198092.SAMN02745194_03819"/>